<feature type="compositionally biased region" description="Basic and acidic residues" evidence="2">
    <location>
        <begin position="94"/>
        <end position="106"/>
    </location>
</feature>
<reference evidence="6" key="1">
    <citation type="submission" date="2021-01" db="EMBL/GenBank/DDBJ databases">
        <authorList>
            <person name="Corre E."/>
            <person name="Pelletier E."/>
            <person name="Niang G."/>
            <person name="Scheremetjew M."/>
            <person name="Finn R."/>
            <person name="Kale V."/>
            <person name="Holt S."/>
            <person name="Cochrane G."/>
            <person name="Meng A."/>
            <person name="Brown T."/>
            <person name="Cohen L."/>
        </authorList>
    </citation>
    <scope>NUCLEOTIDE SEQUENCE</scope>
    <source>
        <strain evidence="6">CCMP1897</strain>
    </source>
</reference>
<gene>
    <name evidence="4" type="ORF">PSAL00342_LOCUS5285</name>
    <name evidence="5" type="ORF">PSAL00342_LOCUS5286</name>
    <name evidence="6" type="ORF">PSAL00342_LOCUS5287</name>
</gene>
<feature type="compositionally biased region" description="Polar residues" evidence="2">
    <location>
        <begin position="325"/>
        <end position="342"/>
    </location>
</feature>
<dbReference type="PANTHER" id="PTHR13275">
    <property type="entry name" value="YL-1 PROTEIN TRANSCRIPTION FACTOR-LIKE 1"/>
    <property type="match status" value="1"/>
</dbReference>
<feature type="region of interest" description="Disordered" evidence="2">
    <location>
        <begin position="200"/>
        <end position="230"/>
    </location>
</feature>
<accession>A0A6U9RF77</accession>
<dbReference type="EMBL" id="HBIS01005851">
    <property type="protein sequence ID" value="CAE0611450.1"/>
    <property type="molecule type" value="Transcribed_RNA"/>
</dbReference>
<organism evidence="6">
    <name type="scientific">Picocystis salinarum</name>
    <dbReference type="NCBI Taxonomy" id="88271"/>
    <lineage>
        <taxon>Eukaryota</taxon>
        <taxon>Viridiplantae</taxon>
        <taxon>Chlorophyta</taxon>
        <taxon>Picocystophyceae</taxon>
        <taxon>Picocystales</taxon>
        <taxon>Picocystaceae</taxon>
        <taxon>Picocystis</taxon>
    </lineage>
</organism>
<feature type="compositionally biased region" description="Basic and acidic residues" evidence="2">
    <location>
        <begin position="113"/>
        <end position="128"/>
    </location>
</feature>
<comment type="similarity">
    <text evidence="1">Belongs to the VPS72/YL1 family.</text>
</comment>
<feature type="compositionally biased region" description="Acidic residues" evidence="2">
    <location>
        <begin position="43"/>
        <end position="79"/>
    </location>
</feature>
<name>A0A6U9RF77_9CHLO</name>
<dbReference type="SMART" id="SM00993">
    <property type="entry name" value="YL1_C"/>
    <property type="match status" value="1"/>
</dbReference>
<feature type="domain" description="Vps72/YL1 C-terminal" evidence="3">
    <location>
        <begin position="252"/>
        <end position="281"/>
    </location>
</feature>
<evidence type="ECO:0000259" key="3">
    <source>
        <dbReference type="SMART" id="SM00993"/>
    </source>
</evidence>
<evidence type="ECO:0000256" key="1">
    <source>
        <dbReference type="ARBA" id="ARBA00006832"/>
    </source>
</evidence>
<dbReference type="InterPro" id="IPR013272">
    <property type="entry name" value="Vps72/YL1_C"/>
</dbReference>
<dbReference type="AlphaFoldDB" id="A0A6U9RF77"/>
<dbReference type="GO" id="GO:0005634">
    <property type="term" value="C:nucleus"/>
    <property type="evidence" value="ECO:0007669"/>
    <property type="project" value="TreeGrafter"/>
</dbReference>
<dbReference type="Pfam" id="PF08265">
    <property type="entry name" value="YL1_C"/>
    <property type="match status" value="1"/>
</dbReference>
<proteinExistence type="inferred from homology"/>
<feature type="region of interest" description="Disordered" evidence="2">
    <location>
        <begin position="315"/>
        <end position="348"/>
    </location>
</feature>
<dbReference type="EMBL" id="HBIS01005853">
    <property type="protein sequence ID" value="CAE0611452.1"/>
    <property type="molecule type" value="Transcribed_RNA"/>
</dbReference>
<feature type="region of interest" description="Disordered" evidence="2">
    <location>
        <begin position="1"/>
        <end position="167"/>
    </location>
</feature>
<feature type="compositionally biased region" description="Basic and acidic residues" evidence="2">
    <location>
        <begin position="136"/>
        <end position="151"/>
    </location>
</feature>
<evidence type="ECO:0000313" key="6">
    <source>
        <dbReference type="EMBL" id="CAE0611452.1"/>
    </source>
</evidence>
<feature type="compositionally biased region" description="Basic residues" evidence="2">
    <location>
        <begin position="203"/>
        <end position="212"/>
    </location>
</feature>
<protein>
    <recommendedName>
        <fullName evidence="3">Vps72/YL1 C-terminal domain-containing protein</fullName>
    </recommendedName>
</protein>
<evidence type="ECO:0000256" key="2">
    <source>
        <dbReference type="SAM" id="MobiDB-lite"/>
    </source>
</evidence>
<dbReference type="PANTHER" id="PTHR13275:SF4">
    <property type="entry name" value="VACUOLAR PROTEIN SORTING-ASSOCIATED PROTEIN 72 HOMOLOG"/>
    <property type="match status" value="1"/>
</dbReference>
<dbReference type="EMBL" id="HBIS01005852">
    <property type="protein sequence ID" value="CAE0611451.1"/>
    <property type="molecule type" value="Transcribed_RNA"/>
</dbReference>
<dbReference type="Pfam" id="PF05764">
    <property type="entry name" value="YL1"/>
    <property type="match status" value="1"/>
</dbReference>
<evidence type="ECO:0000313" key="4">
    <source>
        <dbReference type="EMBL" id="CAE0611450.1"/>
    </source>
</evidence>
<evidence type="ECO:0000313" key="5">
    <source>
        <dbReference type="EMBL" id="CAE0611451.1"/>
    </source>
</evidence>
<feature type="compositionally biased region" description="Basic residues" evidence="2">
    <location>
        <begin position="152"/>
        <end position="162"/>
    </location>
</feature>
<sequence length="348" mass="40173">MRELPARTTRGRRLRALLEDEEDADEEFWTQEFFQEEAKDVEYDAVGEVDEDEFDSDFADTSEDEDEDDRNGSEDDLEAEATRKKKRSRPGSGPEKKQAPKRRTEAEVQAARWKREELKRKREQELGHRKSVRSAVVEKDLERREQEEKKAVGARKQAHKASKPTVEDKPLCQEDLIREAVLTELENRRKLQHLLTREEETKKKAHVQKIRFKGPSVKLHSKGDNTTISFTHTDRVPSILRQKEAPSKPAPVQCAVTGKPAKYKDPWTGKPYATTDAYQTLRSSSHQYMHRGRQRDITSRVDADRRIEDILFPAGGLKKGRRSKSSCNRATPHSLVRENQVQAPLPTR</sequence>
<feature type="compositionally biased region" description="Acidic residues" evidence="2">
    <location>
        <begin position="19"/>
        <end position="29"/>
    </location>
</feature>
<dbReference type="InterPro" id="IPR046757">
    <property type="entry name" value="YL1_N"/>
</dbReference>